<evidence type="ECO:0000256" key="2">
    <source>
        <dbReference type="ARBA" id="ARBA00009592"/>
    </source>
</evidence>
<dbReference type="InterPro" id="IPR001611">
    <property type="entry name" value="Leu-rich_rpt"/>
</dbReference>
<dbReference type="OMA" id="MNNITGP"/>
<name>A0A0E0JKU6_ORYPU</name>
<dbReference type="STRING" id="4537.A0A0E0JKU6"/>
<evidence type="ECO:0000256" key="3">
    <source>
        <dbReference type="ARBA" id="ARBA00022475"/>
    </source>
</evidence>
<dbReference type="InterPro" id="IPR013210">
    <property type="entry name" value="LRR_N_plant-typ"/>
</dbReference>
<evidence type="ECO:0000256" key="6">
    <source>
        <dbReference type="ARBA" id="ARBA00022729"/>
    </source>
</evidence>
<evidence type="ECO:0000256" key="1">
    <source>
        <dbReference type="ARBA" id="ARBA00004251"/>
    </source>
</evidence>
<evidence type="ECO:0000256" key="11">
    <source>
        <dbReference type="ARBA" id="ARBA00023180"/>
    </source>
</evidence>
<evidence type="ECO:0000259" key="12">
    <source>
        <dbReference type="Pfam" id="PF08263"/>
    </source>
</evidence>
<dbReference type="InterPro" id="IPR046956">
    <property type="entry name" value="RLP23-like"/>
</dbReference>
<reference evidence="14" key="1">
    <citation type="submission" date="2015-04" db="UniProtKB">
        <authorList>
            <consortium name="EnsemblPlants"/>
        </authorList>
    </citation>
    <scope>IDENTIFICATION</scope>
</reference>
<feature type="domain" description="Disease resistance R13L4/SHOC-2-like LRR" evidence="13">
    <location>
        <begin position="95"/>
        <end position="282"/>
    </location>
</feature>
<keyword evidence="5" id="KW-0812">Transmembrane</keyword>
<organism evidence="14">
    <name type="scientific">Oryza punctata</name>
    <name type="common">Red rice</name>
    <dbReference type="NCBI Taxonomy" id="4537"/>
    <lineage>
        <taxon>Eukaryota</taxon>
        <taxon>Viridiplantae</taxon>
        <taxon>Streptophyta</taxon>
        <taxon>Embryophyta</taxon>
        <taxon>Tracheophyta</taxon>
        <taxon>Spermatophyta</taxon>
        <taxon>Magnoliopsida</taxon>
        <taxon>Liliopsida</taxon>
        <taxon>Poales</taxon>
        <taxon>Poaceae</taxon>
        <taxon>BOP clade</taxon>
        <taxon>Oryzoideae</taxon>
        <taxon>Oryzeae</taxon>
        <taxon>Oryzinae</taxon>
        <taxon>Oryza</taxon>
    </lineage>
</organism>
<keyword evidence="8" id="KW-1133">Transmembrane helix</keyword>
<evidence type="ECO:0000313" key="15">
    <source>
        <dbReference type="Proteomes" id="UP000026962"/>
    </source>
</evidence>
<dbReference type="AlphaFoldDB" id="A0A0E0JKU6"/>
<evidence type="ECO:0000256" key="10">
    <source>
        <dbReference type="ARBA" id="ARBA00023170"/>
    </source>
</evidence>
<keyword evidence="11" id="KW-0325">Glycoprotein</keyword>
<feature type="domain" description="Leucine-rich repeat-containing N-terminal plant-type" evidence="12">
    <location>
        <begin position="48"/>
        <end position="82"/>
    </location>
</feature>
<dbReference type="Proteomes" id="UP000026962">
    <property type="component" value="Chromosome 1"/>
</dbReference>
<evidence type="ECO:0000256" key="7">
    <source>
        <dbReference type="ARBA" id="ARBA00022737"/>
    </source>
</evidence>
<accession>A0A0E0JKU6</accession>
<dbReference type="FunFam" id="3.80.10.10:FF:001347">
    <property type="entry name" value="LRR receptor-like serine/threonine-protein kinase GSO2"/>
    <property type="match status" value="1"/>
</dbReference>
<reference evidence="14" key="2">
    <citation type="submission" date="2018-05" db="EMBL/GenBank/DDBJ databases">
        <title>OpunRS2 (Oryza punctata Reference Sequence Version 2).</title>
        <authorList>
            <person name="Zhang J."/>
            <person name="Kudrna D."/>
            <person name="Lee S."/>
            <person name="Talag J."/>
            <person name="Welchert J."/>
            <person name="Wing R.A."/>
        </authorList>
    </citation>
    <scope>NUCLEOTIDE SEQUENCE [LARGE SCALE GENOMIC DNA]</scope>
</reference>
<dbReference type="HOGENOM" id="CLU_000288_18_3_1"/>
<keyword evidence="9" id="KW-0472">Membrane</keyword>
<dbReference type="Pfam" id="PF00560">
    <property type="entry name" value="LRR_1"/>
    <property type="match status" value="1"/>
</dbReference>
<comment type="similarity">
    <text evidence="2">Belongs to the RLP family.</text>
</comment>
<dbReference type="SUPFAM" id="SSF52058">
    <property type="entry name" value="L domain-like"/>
    <property type="match status" value="1"/>
</dbReference>
<dbReference type="InterPro" id="IPR055414">
    <property type="entry name" value="LRR_R13L4/SHOC2-like"/>
</dbReference>
<keyword evidence="15" id="KW-1185">Reference proteome</keyword>
<evidence type="ECO:0000313" key="14">
    <source>
        <dbReference type="EnsemblPlants" id="OPUNC01G21970.1"/>
    </source>
</evidence>
<dbReference type="PANTHER" id="PTHR48063">
    <property type="entry name" value="LRR RECEPTOR-LIKE KINASE"/>
    <property type="match status" value="1"/>
</dbReference>
<evidence type="ECO:0000256" key="5">
    <source>
        <dbReference type="ARBA" id="ARBA00022692"/>
    </source>
</evidence>
<dbReference type="GO" id="GO:0005886">
    <property type="term" value="C:plasma membrane"/>
    <property type="evidence" value="ECO:0007669"/>
    <property type="project" value="UniProtKB-SubCell"/>
</dbReference>
<keyword evidence="6" id="KW-0732">Signal</keyword>
<dbReference type="eggNOG" id="KOG0619">
    <property type="taxonomic scope" value="Eukaryota"/>
</dbReference>
<comment type="subcellular location">
    <subcellularLocation>
        <location evidence="1">Cell membrane</location>
        <topology evidence="1">Single-pass type I membrane protein</topology>
    </subcellularLocation>
</comment>
<keyword evidence="7" id="KW-0677">Repeat</keyword>
<evidence type="ECO:0000259" key="13">
    <source>
        <dbReference type="Pfam" id="PF23598"/>
    </source>
</evidence>
<dbReference type="Pfam" id="PF12799">
    <property type="entry name" value="LRR_4"/>
    <property type="match status" value="1"/>
</dbReference>
<keyword evidence="3" id="KW-1003">Cell membrane</keyword>
<dbReference type="Gene3D" id="3.80.10.10">
    <property type="entry name" value="Ribonuclease Inhibitor"/>
    <property type="match status" value="3"/>
</dbReference>
<evidence type="ECO:0000256" key="9">
    <source>
        <dbReference type="ARBA" id="ARBA00023136"/>
    </source>
</evidence>
<dbReference type="PANTHER" id="PTHR48063:SF31">
    <property type="entry name" value="OS01G0601700 PROTEIN"/>
    <property type="match status" value="1"/>
</dbReference>
<dbReference type="EnsemblPlants" id="OPUNC01G21970.1">
    <property type="protein sequence ID" value="OPUNC01G21970.1"/>
    <property type="gene ID" value="OPUNC01G21970"/>
</dbReference>
<evidence type="ECO:0000256" key="8">
    <source>
        <dbReference type="ARBA" id="ARBA00022989"/>
    </source>
</evidence>
<dbReference type="Gramene" id="OPUNC01G21970.1">
    <property type="protein sequence ID" value="OPUNC01G21970.1"/>
    <property type="gene ID" value="OPUNC01G21970"/>
</dbReference>
<evidence type="ECO:0000256" key="4">
    <source>
        <dbReference type="ARBA" id="ARBA00022614"/>
    </source>
</evidence>
<keyword evidence="4" id="KW-0433">Leucine-rich repeat</keyword>
<protein>
    <submittedName>
        <fullName evidence="14">Uncharacterized protein</fullName>
    </submittedName>
</protein>
<keyword evidence="10" id="KW-0675">Receptor</keyword>
<dbReference type="Pfam" id="PF23598">
    <property type="entry name" value="LRR_14"/>
    <property type="match status" value="1"/>
</dbReference>
<sequence length="468" mass="52837">MITPCSLLMRRASATVVIVFLFVYQMQSASSFVHAKATTVSRSCIALEREALLSFKESLLDPTGGLSSWRGKDCCEWKGVRCKNAFNSSILHNWFWHLTNLKELHLSYSHWYGPIPDELGNMFTLEVIDLSDNFLFGNIPTTLENLCNLQALYLHGTNINEDIAELMGKLPKCSWNKLRELDLYYTNLTGSLPIWIGNLTGLSYLDLSWNSFSGVLTEQHFENLGNLKYLWLSDTGSLKLDIDEDWVPPYRLMGGSFRSCDIGPQFPTWLRWQTGISYLDISNTSIYDALPDWFWLISSEAFILDLSGNQLTGALPAKLELPSVYEMDLSSNCLSGKLPVNFSAPQLQKLLLSKNHITGTIPATVCQLYALEELDLSNNQLTGYFSRCAENNTFFMLSVVNLKSNRLSGEFPRFLQNSVQLLVLDLSQNMFSGSVPTWIAEKMPNMEVLILRSNMFCGRLTALFGCSK</sequence>
<dbReference type="PRINTS" id="PR00019">
    <property type="entry name" value="LEURICHRPT"/>
</dbReference>
<proteinExistence type="inferred from homology"/>
<dbReference type="InterPro" id="IPR025875">
    <property type="entry name" value="Leu-rich_rpt_4"/>
</dbReference>
<dbReference type="InterPro" id="IPR032675">
    <property type="entry name" value="LRR_dom_sf"/>
</dbReference>
<dbReference type="Pfam" id="PF08263">
    <property type="entry name" value="LRRNT_2"/>
    <property type="match status" value="1"/>
</dbReference>